<evidence type="ECO:0000313" key="1">
    <source>
        <dbReference type="EMBL" id="CCO20843.1"/>
    </source>
</evidence>
<accession>S0DD95</accession>
<reference evidence="1" key="2">
    <citation type="journal article" date="2013" name="Biotechnol. Biofuels">
        <title>Mining for hemicellulases in the fungus-growing termite Pseudacanthotermes militaris using functional metagenomics.</title>
        <authorList>
            <person name="Bastien G."/>
            <person name="Arnal G."/>
            <person name="Bozonnet S."/>
            <person name="Laguerre S."/>
            <person name="Ferreira F."/>
            <person name="Faure R."/>
            <person name="Henrissat B."/>
            <person name="Lefevre F."/>
            <person name="Robe P."/>
            <person name="Bouchez O."/>
            <person name="Noirot C."/>
            <person name="Dumon C."/>
            <person name="O'Donohue M."/>
        </authorList>
    </citation>
    <scope>NUCLEOTIDE SEQUENCE</scope>
</reference>
<proteinExistence type="predicted"/>
<dbReference type="AlphaFoldDB" id="S0DD95"/>
<organism evidence="1">
    <name type="scientific">termite gut metagenome</name>
    <dbReference type="NCBI Taxonomy" id="433724"/>
    <lineage>
        <taxon>unclassified sequences</taxon>
        <taxon>metagenomes</taxon>
        <taxon>organismal metagenomes</taxon>
    </lineage>
</organism>
<dbReference type="EMBL" id="HF548270">
    <property type="protein sequence ID" value="CCO20843.1"/>
    <property type="molecule type" value="Genomic_DNA"/>
</dbReference>
<sequence>MSLSSQEKNLACLYHSGSRADTAAQIREALPCLNEPDTLAAAHGALEKLEAMSEMEFSLTFREVML</sequence>
<dbReference type="InterPro" id="IPR025468">
    <property type="entry name" value="TTRAP"/>
</dbReference>
<protein>
    <submittedName>
        <fullName evidence="1">Uncharacterized protein</fullName>
    </submittedName>
</protein>
<reference evidence="1" key="1">
    <citation type="submission" date="2012-10" db="EMBL/GenBank/DDBJ databases">
        <authorList>
            <person name="Sandrine L."/>
        </authorList>
    </citation>
    <scope>NUCLEOTIDE SEQUENCE</scope>
</reference>
<dbReference type="InterPro" id="IPR041965">
    <property type="entry name" value="TTRAP_sf"/>
</dbReference>
<dbReference type="Gene3D" id="1.10.10.1850">
    <property type="entry name" value="Sporulation protein-like"/>
    <property type="match status" value="1"/>
</dbReference>
<gene>
    <name evidence="1" type="ORF">BN138_31</name>
</gene>
<dbReference type="Pfam" id="PF14203">
    <property type="entry name" value="TTRAP"/>
    <property type="match status" value="1"/>
</dbReference>
<name>S0DD95_9ZZZZ</name>